<feature type="region of interest" description="Disordered" evidence="4">
    <location>
        <begin position="1403"/>
        <end position="1594"/>
    </location>
</feature>
<feature type="compositionally biased region" description="Basic and acidic residues" evidence="4">
    <location>
        <begin position="997"/>
        <end position="1009"/>
    </location>
</feature>
<feature type="compositionally biased region" description="Basic and acidic residues" evidence="4">
    <location>
        <begin position="1178"/>
        <end position="1197"/>
    </location>
</feature>
<feature type="compositionally biased region" description="Basic and acidic residues" evidence="4">
    <location>
        <begin position="1870"/>
        <end position="1926"/>
    </location>
</feature>
<evidence type="ECO:0000313" key="7">
    <source>
        <dbReference type="RefSeq" id="XP_065673638.1"/>
    </source>
</evidence>
<dbReference type="Gene3D" id="3.80.10.10">
    <property type="entry name" value="Ribonuclease Inhibitor"/>
    <property type="match status" value="1"/>
</dbReference>
<feature type="compositionally biased region" description="Polar residues" evidence="4">
    <location>
        <begin position="1977"/>
        <end position="1999"/>
    </location>
</feature>
<feature type="compositionally biased region" description="Basic and acidic residues" evidence="4">
    <location>
        <begin position="443"/>
        <end position="458"/>
    </location>
</feature>
<feature type="compositionally biased region" description="Low complexity" evidence="4">
    <location>
        <begin position="1751"/>
        <end position="1762"/>
    </location>
</feature>
<evidence type="ECO:0000313" key="6">
    <source>
        <dbReference type="RefSeq" id="XP_065673637.1"/>
    </source>
</evidence>
<feature type="compositionally biased region" description="Basic and acidic residues" evidence="4">
    <location>
        <begin position="2052"/>
        <end position="2118"/>
    </location>
</feature>
<keyword evidence="2" id="KW-0963">Cytoplasm</keyword>
<feature type="region of interest" description="Disordered" evidence="4">
    <location>
        <begin position="151"/>
        <end position="174"/>
    </location>
</feature>
<evidence type="ECO:0000313" key="5">
    <source>
        <dbReference type="Proteomes" id="UP001652625"/>
    </source>
</evidence>
<feature type="region of interest" description="Disordered" evidence="4">
    <location>
        <begin position="997"/>
        <end position="1102"/>
    </location>
</feature>
<feature type="compositionally biased region" description="Basic and acidic residues" evidence="4">
    <location>
        <begin position="1834"/>
        <end position="1857"/>
    </location>
</feature>
<organism evidence="5 6">
    <name type="scientific">Hydra vulgaris</name>
    <name type="common">Hydra</name>
    <name type="synonym">Hydra attenuata</name>
    <dbReference type="NCBI Taxonomy" id="6087"/>
    <lineage>
        <taxon>Eukaryota</taxon>
        <taxon>Metazoa</taxon>
        <taxon>Cnidaria</taxon>
        <taxon>Hydrozoa</taxon>
        <taxon>Hydroidolina</taxon>
        <taxon>Anthoathecata</taxon>
        <taxon>Aplanulata</taxon>
        <taxon>Hydridae</taxon>
        <taxon>Hydra</taxon>
    </lineage>
</organism>
<feature type="compositionally biased region" description="Basic and acidic residues" evidence="4">
    <location>
        <begin position="2188"/>
        <end position="2208"/>
    </location>
</feature>
<feature type="region of interest" description="Disordered" evidence="4">
    <location>
        <begin position="1834"/>
        <end position="2118"/>
    </location>
</feature>
<feature type="compositionally biased region" description="Low complexity" evidence="4">
    <location>
        <begin position="2031"/>
        <end position="2051"/>
    </location>
</feature>
<feature type="region of interest" description="Disordered" evidence="4">
    <location>
        <begin position="1258"/>
        <end position="1280"/>
    </location>
</feature>
<feature type="compositionally biased region" description="Basic and acidic residues" evidence="4">
    <location>
        <begin position="1537"/>
        <end position="1549"/>
    </location>
</feature>
<comment type="subcellular location">
    <subcellularLocation>
        <location evidence="1">Cytoplasm</location>
        <location evidence="1">Cytoskeleton</location>
    </subcellularLocation>
</comment>
<sequence>MVKRDTILVSDVNIDDLLDDEGWSLLNELTEEELELLNADFDPQSLLAPLNGRKGESIQNGPMFKKEDLVENLERIVAESIPVIKNEKIRIKEEVKKQVKEEKLKRQYSKDRPALAPQRSIALTDEEEELLNNATEEELIEAAEDVKQDFTRPCNGSKFENQDRPLGKSDMSSSLYDQHARHRFHDKFNNHIARQENQSENTYSINDENFKKLMQYHVKKKQRKKINKSKLSRIKKYNNFVLQYNSKIDSERLQNKKSDVNRNADIFVNCDVFGDNVNDVVNRDNDYRNVCNKGTDGDKFIEDNIFKASRNDSLVHRKTKNNINDKVRHNKDNIITDKPCQMNLNIYINNSKKTNAKEKPSKVYGKNLSGILKNIGEAVTQINFRIDIKLKADQTGIISTLTRCTVHPEQNNGDYFDLKQSNCATKKPTQKDITPLKSPNKRAAYENESRAKREDRSGRQSCDSGICQTPTTFDEIFFDDGYGTLQNSYADGEIFGAFNEEQNDFSLKIDGQYRQNPKLDFQYQGNNIKKLSNNITSMNTFANSRGSSQYQNLEPINNKQSNLSSLSSQYSVKANQVQNSKSLLHSDVIVKPTSFLEETLKKRENEPIVKRYDELKIGKQTKNYCDKTEREIYSFNKKQGIQHIDCNDGIKDLDEVRSKLKKVVRIDSEQKTNTDITYEERLAKSNILVNDENFKRSNDTSSPLFKLLQQDKQKRENEKVVEKVVEADHRGVSAALLQQALLKMNGILTNEQISSVWAGEKPKGSSIRTTSSVKATEQRKCITQADEETELDIVELMRCCREDTDDLFYICINNQPNLERSIKLEVIKTVERSSKVKHLSMAMTGLIDFEVKELANALRYNSVMETLNLESNIITMHGILALMSEVGRHPSLREVKISNQKQPFGLQGEECMATAIDKNENIIKFGYSFTQAGPRNKADRAIIRHNENLRQRRKNGEDVYDLKVVTKIRDEWPQPWIKVKGRRGLEKLIENKVLDMGHMSNGERNEKMSDSSSTKVGPFNINDILAQRKSNSRGSKIEELEKEQERKRKQQFKEMEEYSNSIKIHDHSSKREEKITQSNSSGETEYRRVAQPLPQPLPQSREVMKGINVNEILALRKNMQPSSKIRDLEKEQERKRREHFKEINELSKQNESQELLTDNGLLNTESNEKINGSNLKSTHPDKQESAKRVNESDKKLNDLLSKQASTKVNKLEELEKQKEKVMVNENKLVNHEKKTLQSDNAKDKKNEIEKVYTKDKTSNEDFKTKTSSLSSNSPHVTNSLTEENAKGIKKFTEENAAIKNNMSSNNKTISNQPCELSTKPLENDAKRNSDLEKKNNIEKHKPVLEEKNSYELKKKLQVDNKDTIIRTNKDSIELKQHHSGLSMNNSSNEKSIKQIEDENKNTEVAGKLQRMSTDKNLVPLTKNEASEVKKAEAEKITDQRETKKKEDEAKKLAEEKRKTEDNDKRQKLLFDNKNLSNKDSRSSATFGMNKGELDKFNEQRGNLKKEEKNIEKNNKLVSTNNVSNNEEGAHLNSKSVCNKDNDPRLKESSRLSCIKSEVKNKESDKSKEQIENIKNKKEEETKTVSKDKKVTEESEIKKKILSDVATVENKISGSNGSFTAPSSKDNSFGMRKGELDKKDNSFGMRKGELDKKLKETKTKEEEKKNLVEEKKKVNDITKKQELRSANNKVDNTSVSGTKVGTNTKANDVKNGEFNKSIENRFGQNKEDEANKKLEEKKLSEKSGNKEKLPLVSKNVNNKNDVSYIKSDSTEVKKVETSKLYEYRERKKEEESNKLGEEKIKNEETESIQKPSSDNKNVTDKSDVLLTKNNLLELKKGETKPGEFKDARTKDLVIERKQATNNNDVSFSKSKIPEVKKEETDKLGEYRERRKKEEEAKKIIEDKRKSEETDRKQKLLSDNKNLTDKNDASLTKSRPFEAKNGEANKLSEYREARKKEEDKKLTDEKKKLEADKKEKLLSNNKTSVTTSKEFSGETNVTNTKDVYGGKNNFVTSGTREIADVSKKDSKSFVTPTNDNTISSNSNVNTVSSNVKSESPEVKKKSYDRLNEYRERRKKEEEVKKQSESKNNIEEGEKTTTESKEVRKKEDLSKTIKAKEDESKRISAENVLLNAELGAKKTDSKCQVFPKDGKKVIVEDDINVETRNVCNASPGMASTNNLTNDAVTDIFSGRTEDNNEPRLSLKERMARRGK</sequence>
<dbReference type="SUPFAM" id="SSF52047">
    <property type="entry name" value="RNI-like"/>
    <property type="match status" value="1"/>
</dbReference>
<feature type="compositionally biased region" description="Basic and acidic residues" evidence="4">
    <location>
        <begin position="1767"/>
        <end position="1803"/>
    </location>
</feature>
<feature type="compositionally biased region" description="Basic and acidic residues" evidence="4">
    <location>
        <begin position="1321"/>
        <end position="1342"/>
    </location>
</feature>
<protein>
    <submittedName>
        <fullName evidence="6 7">Reticulocyte-binding protein homolog 2a isoform X7</fullName>
    </submittedName>
</protein>
<feature type="compositionally biased region" description="Basic and acidic residues" evidence="4">
    <location>
        <begin position="1063"/>
        <end position="1075"/>
    </location>
</feature>
<keyword evidence="5" id="KW-1185">Reference proteome</keyword>
<dbReference type="PANTHER" id="PTHR10901">
    <property type="entry name" value="TROPOMODULIN"/>
    <property type="match status" value="1"/>
</dbReference>
<feature type="compositionally biased region" description="Polar residues" evidence="4">
    <location>
        <begin position="1609"/>
        <end position="1626"/>
    </location>
</feature>
<proteinExistence type="predicted"/>
<feature type="region of interest" description="Disordered" evidence="4">
    <location>
        <begin position="2186"/>
        <end position="2208"/>
    </location>
</feature>
<keyword evidence="3" id="KW-0206">Cytoskeleton</keyword>
<feature type="compositionally biased region" description="Basic and acidic residues" evidence="4">
    <location>
        <begin position="1706"/>
        <end position="1748"/>
    </location>
</feature>
<feature type="compositionally biased region" description="Polar residues" evidence="4">
    <location>
        <begin position="1683"/>
        <end position="1705"/>
    </location>
</feature>
<feature type="compositionally biased region" description="Basic and acidic residues" evidence="4">
    <location>
        <begin position="1035"/>
        <end position="1056"/>
    </location>
</feature>
<feature type="compositionally biased region" description="Polar residues" evidence="4">
    <location>
        <begin position="1858"/>
        <end position="1868"/>
    </location>
</feature>
<feature type="region of interest" description="Disordered" evidence="4">
    <location>
        <begin position="1608"/>
        <end position="1822"/>
    </location>
</feature>
<evidence type="ECO:0000256" key="3">
    <source>
        <dbReference type="ARBA" id="ARBA00023212"/>
    </source>
</evidence>
<dbReference type="InterPro" id="IPR004934">
    <property type="entry name" value="TMOD"/>
</dbReference>
<feature type="compositionally biased region" description="Basic and acidic residues" evidence="4">
    <location>
        <begin position="1631"/>
        <end position="1682"/>
    </location>
</feature>
<dbReference type="InterPro" id="IPR032675">
    <property type="entry name" value="LRR_dom_sf"/>
</dbReference>
<dbReference type="Proteomes" id="UP001652625">
    <property type="component" value="Chromosome 14"/>
</dbReference>
<evidence type="ECO:0000256" key="2">
    <source>
        <dbReference type="ARBA" id="ARBA00022490"/>
    </source>
</evidence>
<dbReference type="RefSeq" id="XP_065673638.1">
    <property type="nucleotide sequence ID" value="XM_065817566.1"/>
</dbReference>
<feature type="region of interest" description="Disordered" evidence="4">
    <location>
        <begin position="1164"/>
        <end position="1203"/>
    </location>
</feature>
<gene>
    <name evidence="6 7" type="primary">LOC100213797</name>
</gene>
<evidence type="ECO:0000256" key="4">
    <source>
        <dbReference type="SAM" id="MobiDB-lite"/>
    </source>
</evidence>
<feature type="compositionally biased region" description="Basic and acidic residues" evidence="4">
    <location>
        <begin position="2015"/>
        <end position="2025"/>
    </location>
</feature>
<feature type="region of interest" description="Disordered" evidence="4">
    <location>
        <begin position="426"/>
        <end position="464"/>
    </location>
</feature>
<feature type="compositionally biased region" description="Basic and acidic residues" evidence="4">
    <location>
        <begin position="1933"/>
        <end position="1975"/>
    </location>
</feature>
<dbReference type="PANTHER" id="PTHR10901:SF6">
    <property type="entry name" value="TROPOMODULIN, ISOFORM N"/>
    <property type="match status" value="1"/>
</dbReference>
<dbReference type="RefSeq" id="XP_065673637.1">
    <property type="nucleotide sequence ID" value="XM_065817565.1"/>
</dbReference>
<feature type="compositionally biased region" description="Polar residues" evidence="4">
    <location>
        <begin position="1265"/>
        <end position="1280"/>
    </location>
</feature>
<feature type="compositionally biased region" description="Polar residues" evidence="4">
    <location>
        <begin position="1516"/>
        <end position="1536"/>
    </location>
</feature>
<feature type="compositionally biased region" description="Polar residues" evidence="4">
    <location>
        <begin position="1303"/>
        <end position="1315"/>
    </location>
</feature>
<feature type="compositionally biased region" description="Basic and acidic residues" evidence="4">
    <location>
        <begin position="1424"/>
        <end position="1481"/>
    </location>
</feature>
<dbReference type="GeneID" id="100213797"/>
<evidence type="ECO:0000256" key="1">
    <source>
        <dbReference type="ARBA" id="ARBA00004245"/>
    </source>
</evidence>
<feature type="region of interest" description="Disordered" evidence="4">
    <location>
        <begin position="1303"/>
        <end position="1342"/>
    </location>
</feature>
<accession>A0ABM4DGQ6</accession>
<name>A0ABM4DGQ6_HYDVU</name>
<feature type="compositionally biased region" description="Basic and acidic residues" evidence="4">
    <location>
        <begin position="1556"/>
        <end position="1594"/>
    </location>
</feature>
<feature type="compositionally biased region" description="Basic and acidic residues" evidence="4">
    <location>
        <begin position="1491"/>
        <end position="1514"/>
    </location>
</feature>
<feature type="compositionally biased region" description="Polar residues" evidence="4">
    <location>
        <begin position="1164"/>
        <end position="1177"/>
    </location>
</feature>
<reference evidence="6 7" key="1">
    <citation type="submission" date="2025-05" db="UniProtKB">
        <authorList>
            <consortium name="RefSeq"/>
        </authorList>
    </citation>
    <scope>IDENTIFICATION</scope>
</reference>